<dbReference type="AlphaFoldDB" id="A0A0E9X721"/>
<evidence type="ECO:0000313" key="1">
    <source>
        <dbReference type="EMBL" id="JAH98542.1"/>
    </source>
</evidence>
<proteinExistence type="predicted"/>
<organism evidence="1">
    <name type="scientific">Anguilla anguilla</name>
    <name type="common">European freshwater eel</name>
    <name type="synonym">Muraena anguilla</name>
    <dbReference type="NCBI Taxonomy" id="7936"/>
    <lineage>
        <taxon>Eukaryota</taxon>
        <taxon>Metazoa</taxon>
        <taxon>Chordata</taxon>
        <taxon>Craniata</taxon>
        <taxon>Vertebrata</taxon>
        <taxon>Euteleostomi</taxon>
        <taxon>Actinopterygii</taxon>
        <taxon>Neopterygii</taxon>
        <taxon>Teleostei</taxon>
        <taxon>Anguilliformes</taxon>
        <taxon>Anguillidae</taxon>
        <taxon>Anguilla</taxon>
    </lineage>
</organism>
<accession>A0A0E9X721</accession>
<sequence length="24" mass="2602">MKPYNRTLSTKGGTGSICLLYNAL</sequence>
<reference evidence="1" key="1">
    <citation type="submission" date="2014-11" db="EMBL/GenBank/DDBJ databases">
        <authorList>
            <person name="Amaro Gonzalez C."/>
        </authorList>
    </citation>
    <scope>NUCLEOTIDE SEQUENCE</scope>
</reference>
<protein>
    <submittedName>
        <fullName evidence="1">Uncharacterized protein</fullName>
    </submittedName>
</protein>
<name>A0A0E9X721_ANGAN</name>
<reference evidence="1" key="2">
    <citation type="journal article" date="2015" name="Fish Shellfish Immunol.">
        <title>Early steps in the European eel (Anguilla anguilla)-Vibrio vulnificus interaction in the gills: Role of the RtxA13 toxin.</title>
        <authorList>
            <person name="Callol A."/>
            <person name="Pajuelo D."/>
            <person name="Ebbesson L."/>
            <person name="Teles M."/>
            <person name="MacKenzie S."/>
            <person name="Amaro C."/>
        </authorList>
    </citation>
    <scope>NUCLEOTIDE SEQUENCE</scope>
</reference>
<dbReference type="EMBL" id="GBXM01010035">
    <property type="protein sequence ID" value="JAH98542.1"/>
    <property type="molecule type" value="Transcribed_RNA"/>
</dbReference>